<reference evidence="3 4" key="1">
    <citation type="submission" date="2022-03" db="EMBL/GenBank/DDBJ databases">
        <authorList>
            <person name="Nunn A."/>
            <person name="Chopra R."/>
            <person name="Nunn A."/>
            <person name="Contreras Garrido A."/>
        </authorList>
    </citation>
    <scope>NUCLEOTIDE SEQUENCE [LARGE SCALE GENOMIC DNA]</scope>
</reference>
<sequence>MIFSQLSGPVTTKPKGSKPIEKKSNPKNPKTMSTAAASSTNEPPRTNNEHPQSPPSSSSFSSLPNDILKPYSVAIMVGPEIYFLGGYYNHPSRDMWILDSRSGKRSQAVGLVDEKIYAFGRYEEEDEEIKADVFDTKTQTWEVAEVAPVFNVEWSCLWMSVVSPSLDKKVYVRKSAQVIVYDPRDGNCEKIDIPNDHLFGYDVCVIDNMLYIYCSYVGLMWYDSKEKY</sequence>
<dbReference type="SUPFAM" id="SSF117281">
    <property type="entry name" value="Kelch motif"/>
    <property type="match status" value="1"/>
</dbReference>
<keyword evidence="4" id="KW-1185">Reference proteome</keyword>
<evidence type="ECO:0000313" key="3">
    <source>
        <dbReference type="EMBL" id="CAH2061554.1"/>
    </source>
</evidence>
<dbReference type="InterPro" id="IPR057499">
    <property type="entry name" value="Kelch_FKB95"/>
</dbReference>
<proteinExistence type="predicted"/>
<evidence type="ECO:0000313" key="4">
    <source>
        <dbReference type="Proteomes" id="UP000836841"/>
    </source>
</evidence>
<dbReference type="Gene3D" id="2.120.10.80">
    <property type="entry name" value="Kelch-type beta propeller"/>
    <property type="match status" value="1"/>
</dbReference>
<organism evidence="3 4">
    <name type="scientific">Thlaspi arvense</name>
    <name type="common">Field penny-cress</name>
    <dbReference type="NCBI Taxonomy" id="13288"/>
    <lineage>
        <taxon>Eukaryota</taxon>
        <taxon>Viridiplantae</taxon>
        <taxon>Streptophyta</taxon>
        <taxon>Embryophyta</taxon>
        <taxon>Tracheophyta</taxon>
        <taxon>Spermatophyta</taxon>
        <taxon>Magnoliopsida</taxon>
        <taxon>eudicotyledons</taxon>
        <taxon>Gunneridae</taxon>
        <taxon>Pentapetalae</taxon>
        <taxon>rosids</taxon>
        <taxon>malvids</taxon>
        <taxon>Brassicales</taxon>
        <taxon>Brassicaceae</taxon>
        <taxon>Thlaspideae</taxon>
        <taxon>Thlaspi</taxon>
    </lineage>
</organism>
<dbReference type="AlphaFoldDB" id="A0AAU9SB19"/>
<evidence type="ECO:0000256" key="1">
    <source>
        <dbReference type="SAM" id="MobiDB-lite"/>
    </source>
</evidence>
<gene>
    <name evidence="3" type="ORF">TAV2_LOCUS13260</name>
</gene>
<dbReference type="EMBL" id="OU466860">
    <property type="protein sequence ID" value="CAH2061554.1"/>
    <property type="molecule type" value="Genomic_DNA"/>
</dbReference>
<feature type="region of interest" description="Disordered" evidence="1">
    <location>
        <begin position="1"/>
        <end position="62"/>
    </location>
</feature>
<dbReference type="PANTHER" id="PTHR24414">
    <property type="entry name" value="F-BOX/KELCH-REPEAT PROTEIN SKIP4"/>
    <property type="match status" value="1"/>
</dbReference>
<dbReference type="Proteomes" id="UP000836841">
    <property type="component" value="Chromosome 4"/>
</dbReference>
<dbReference type="InterPro" id="IPR050354">
    <property type="entry name" value="F-box/kelch-repeat_ARATH"/>
</dbReference>
<dbReference type="Pfam" id="PF25210">
    <property type="entry name" value="Kelch_FKB95"/>
    <property type="match status" value="1"/>
</dbReference>
<feature type="compositionally biased region" description="Polar residues" evidence="1">
    <location>
        <begin position="1"/>
        <end position="10"/>
    </location>
</feature>
<name>A0AAU9SB19_THLAR</name>
<dbReference type="PANTHER" id="PTHR24414:SF99">
    <property type="entry name" value="F-BOX DOMAIN-CONTAINING PROTEIN"/>
    <property type="match status" value="1"/>
</dbReference>
<feature type="domain" description="FKB95-like N-terminal Kelch" evidence="2">
    <location>
        <begin position="55"/>
        <end position="227"/>
    </location>
</feature>
<evidence type="ECO:0000259" key="2">
    <source>
        <dbReference type="Pfam" id="PF25210"/>
    </source>
</evidence>
<accession>A0AAU9SB19</accession>
<dbReference type="InterPro" id="IPR015915">
    <property type="entry name" value="Kelch-typ_b-propeller"/>
</dbReference>
<feature type="compositionally biased region" description="Polar residues" evidence="1">
    <location>
        <begin position="26"/>
        <end position="50"/>
    </location>
</feature>
<protein>
    <recommendedName>
        <fullName evidence="2">FKB95-like N-terminal Kelch domain-containing protein</fullName>
    </recommendedName>
</protein>